<dbReference type="SUPFAM" id="SSF56204">
    <property type="entry name" value="Hect, E3 ligase catalytic domain"/>
    <property type="match status" value="1"/>
</dbReference>
<dbReference type="PRINTS" id="PR00348">
    <property type="entry name" value="UBIQUITIN"/>
</dbReference>
<protein>
    <recommendedName>
        <fullName evidence="3">HECT-type E3 ubiquitin transferase</fullName>
        <ecNumber evidence="3">2.3.2.26</ecNumber>
    </recommendedName>
</protein>
<dbReference type="Proteomes" id="UP000515151">
    <property type="component" value="Chromosome 5"/>
</dbReference>
<evidence type="ECO:0000313" key="13">
    <source>
        <dbReference type="RefSeq" id="XP_031396285.1"/>
    </source>
</evidence>
<evidence type="ECO:0000256" key="5">
    <source>
        <dbReference type="ARBA" id="ARBA00022786"/>
    </source>
</evidence>
<dbReference type="OrthoDB" id="8068875at2759"/>
<dbReference type="Gene3D" id="3.30.2160.10">
    <property type="entry name" value="Hect, E3 ligase catalytic domain"/>
    <property type="match status" value="1"/>
</dbReference>
<dbReference type="GO" id="GO:0005737">
    <property type="term" value="C:cytoplasm"/>
    <property type="evidence" value="ECO:0007669"/>
    <property type="project" value="TreeGrafter"/>
</dbReference>
<evidence type="ECO:0000256" key="1">
    <source>
        <dbReference type="ARBA" id="ARBA00000885"/>
    </source>
</evidence>
<dbReference type="InterPro" id="IPR029071">
    <property type="entry name" value="Ubiquitin-like_domsf"/>
</dbReference>
<sequence length="902" mass="101948">MSITDNRAGTTNSADRRRSSSTSSAITSAKRKLDDYASAVPEGDEAADFAADLVTVRMRKEEFEAVHCSAVAAAVAAASSSSWASPSQSSPFRYVRSASPSQLQFFVRMMSEGKTLVIQATCMDTVKSVHEKIHKLTGIPVSEQRLIYRGKQLQWEQSLAQCAIEKDASLQLVGRMRSTEHPQAWQYIDDMISIVRRLCKGEAVPYALKIIKTRISEYLSITPKDDYNTSPGHLQIFMSSSAPLALIMLCISPVKGNKKIGEEAIRHFLYLTKTALPKASHSLCAPIVLKFCKLLREVPQYELLPLYSSCRTCIGSLLETIGLSQTSKNLDSVERVISVEEIFPFVSELADSLYGGLDSNIASTAGLGPLQSDVNDFAMFLPHIRTAIREHLGFRCPIPVPPPEKGCDDPKFVDIIVHLYEIFMGMLRRMDCCLLEMEKHLASKSTSSGESDIFFQGPSQYLAILKELNAISKLYVGSEEHFWTKMRLRKRALCALILKYVKRTDDNQWLLEHKDVTDFEARRHMMMMLFPEVKDDYDEQHEMLIDRSQLLAESFNYVSEADPESLHGNLFMEFKNEEATGPGVVREWFFLVCQAIFNQENALFVACPNDCSRFYPNPASKVDPLHLKYFKFAGRMIALALMHKVQIGVVLDRIFFLQLAGFQVSLEDIKEADPCLYSSCKQILEMDPEFIDADALGLTFVREVEELGLKKVIELLPGGANLVVNSKNRSDYVNLLVKHQFVTSISEQVAHFAQGFADIFSSSRTIKVFFRSLELEDLDFMLRGSADDISVQDWKAHTEYNGYKETDPQIVWFWKIVSELTTQQRRELLFFWTSVKHLPVEGFRGLASRLHIYRSLEPIAHLPTSHTCFYRLCFPAYPCLSVMQARLLIITQGHVGSSFGTF</sequence>
<dbReference type="GO" id="GO:0061630">
    <property type="term" value="F:ubiquitin protein ligase activity"/>
    <property type="evidence" value="ECO:0007669"/>
    <property type="project" value="UniProtKB-EC"/>
</dbReference>
<comment type="catalytic activity">
    <reaction evidence="1">
        <text>S-ubiquitinyl-[E2 ubiquitin-conjugating enzyme]-L-cysteine + [acceptor protein]-L-lysine = [E2 ubiquitin-conjugating enzyme]-L-cysteine + N(6)-ubiquitinyl-[acceptor protein]-L-lysine.</text>
        <dbReference type="EC" id="2.3.2.26"/>
    </reaction>
</comment>
<accession>A0A218XKY7</accession>
<dbReference type="Pfam" id="PF00240">
    <property type="entry name" value="ubiquitin"/>
    <property type="match status" value="1"/>
</dbReference>
<dbReference type="PANTHER" id="PTHR11254:SF424">
    <property type="entry name" value="E3 UBIQUITIN-PROTEIN LIGASE UPL5"/>
    <property type="match status" value="1"/>
</dbReference>
<evidence type="ECO:0000256" key="3">
    <source>
        <dbReference type="ARBA" id="ARBA00012485"/>
    </source>
</evidence>
<dbReference type="PANTHER" id="PTHR11254">
    <property type="entry name" value="HECT DOMAIN UBIQUITIN-PROTEIN LIGASE"/>
    <property type="match status" value="1"/>
</dbReference>
<feature type="active site" description="Glycyl thioester intermediate" evidence="6">
    <location>
        <position position="868"/>
    </location>
</feature>
<dbReference type="PROSITE" id="PS50053">
    <property type="entry name" value="UBIQUITIN_2"/>
    <property type="match status" value="1"/>
</dbReference>
<dbReference type="FunFam" id="3.30.2410.10:FF:000020">
    <property type="entry name" value="E3 ubiquitin-protein ligase UPL5"/>
    <property type="match status" value="1"/>
</dbReference>
<dbReference type="GO" id="GO:0000209">
    <property type="term" value="P:protein polyubiquitination"/>
    <property type="evidence" value="ECO:0007669"/>
    <property type="project" value="TreeGrafter"/>
</dbReference>
<dbReference type="Gene3D" id="3.30.2410.10">
    <property type="entry name" value="Hect, E3 ligase catalytic domain"/>
    <property type="match status" value="1"/>
</dbReference>
<dbReference type="InterPro" id="IPR000569">
    <property type="entry name" value="HECT_dom"/>
</dbReference>
<dbReference type="InterPro" id="IPR050409">
    <property type="entry name" value="E3_ubiq-protein_ligase"/>
</dbReference>
<dbReference type="GO" id="GO:0006511">
    <property type="term" value="P:ubiquitin-dependent protein catabolic process"/>
    <property type="evidence" value="ECO:0007669"/>
    <property type="project" value="TreeGrafter"/>
</dbReference>
<dbReference type="Proteomes" id="UP000197138">
    <property type="component" value="Unassembled WGS sequence"/>
</dbReference>
<dbReference type="Gene3D" id="3.90.1750.10">
    <property type="entry name" value="Hect, E3 ligase catalytic domains"/>
    <property type="match status" value="1"/>
</dbReference>
<keyword evidence="4" id="KW-0808">Transferase</keyword>
<evidence type="ECO:0000313" key="12">
    <source>
        <dbReference type="Proteomes" id="UP000515151"/>
    </source>
</evidence>
<dbReference type="SUPFAM" id="SSF54236">
    <property type="entry name" value="Ubiquitin-like"/>
    <property type="match status" value="1"/>
</dbReference>
<reference evidence="13" key="4">
    <citation type="submission" date="2025-04" db="UniProtKB">
        <authorList>
            <consortium name="RefSeq"/>
        </authorList>
    </citation>
    <scope>IDENTIFICATION</scope>
    <source>
        <tissue evidence="13">Leaf</tissue>
    </source>
</reference>
<feature type="domain" description="HECT" evidence="9">
    <location>
        <begin position="562"/>
        <end position="902"/>
    </location>
</feature>
<evidence type="ECO:0000259" key="8">
    <source>
        <dbReference type="PROSITE" id="PS50053"/>
    </source>
</evidence>
<dbReference type="RefSeq" id="XP_031396285.1">
    <property type="nucleotide sequence ID" value="XM_031540425.1"/>
</dbReference>
<dbReference type="SMART" id="SM00119">
    <property type="entry name" value="HECTc"/>
    <property type="match status" value="1"/>
</dbReference>
<organism evidence="10 11">
    <name type="scientific">Punica granatum</name>
    <name type="common">Pomegranate</name>
    <dbReference type="NCBI Taxonomy" id="22663"/>
    <lineage>
        <taxon>Eukaryota</taxon>
        <taxon>Viridiplantae</taxon>
        <taxon>Streptophyta</taxon>
        <taxon>Embryophyta</taxon>
        <taxon>Tracheophyta</taxon>
        <taxon>Spermatophyta</taxon>
        <taxon>Magnoliopsida</taxon>
        <taxon>eudicotyledons</taxon>
        <taxon>Gunneridae</taxon>
        <taxon>Pentapetalae</taxon>
        <taxon>rosids</taxon>
        <taxon>malvids</taxon>
        <taxon>Myrtales</taxon>
        <taxon>Lythraceae</taxon>
        <taxon>Punica</taxon>
    </lineage>
</organism>
<dbReference type="Gene3D" id="3.10.20.90">
    <property type="entry name" value="Phosphatidylinositol 3-kinase Catalytic Subunit, Chain A, domain 1"/>
    <property type="match status" value="1"/>
</dbReference>
<dbReference type="EC" id="2.3.2.26" evidence="3"/>
<evidence type="ECO:0000256" key="6">
    <source>
        <dbReference type="PROSITE-ProRule" id="PRU00104"/>
    </source>
</evidence>
<dbReference type="InterPro" id="IPR000626">
    <property type="entry name" value="Ubiquitin-like_dom"/>
</dbReference>
<dbReference type="EMBL" id="MTKT01001158">
    <property type="protein sequence ID" value="OWM85623.1"/>
    <property type="molecule type" value="Genomic_DNA"/>
</dbReference>
<dbReference type="Pfam" id="PF00632">
    <property type="entry name" value="HECT"/>
    <property type="match status" value="1"/>
</dbReference>
<dbReference type="GeneID" id="116207470"/>
<feature type="domain" description="Ubiquitin-like" evidence="8">
    <location>
        <begin position="103"/>
        <end position="179"/>
    </location>
</feature>
<dbReference type="InterPro" id="IPR035983">
    <property type="entry name" value="Hect_E3_ubiquitin_ligase"/>
</dbReference>
<feature type="region of interest" description="Disordered" evidence="7">
    <location>
        <begin position="1"/>
        <end position="26"/>
    </location>
</feature>
<gene>
    <name evidence="13" type="primary">LOC116207470</name>
    <name evidence="10" type="ORF">CDL15_Pgr029046</name>
</gene>
<reference evidence="10" key="2">
    <citation type="submission" date="2017-06" db="EMBL/GenBank/DDBJ databases">
        <title>The pomegranate genome and the genomics of punicalagin biosynthesis.</title>
        <authorList>
            <person name="Xu C."/>
        </authorList>
    </citation>
    <scope>NUCLEOTIDE SEQUENCE [LARGE SCALE GENOMIC DNA]</scope>
    <source>
        <tissue evidence="10">Fresh leaf</tissue>
    </source>
</reference>
<evidence type="ECO:0000313" key="11">
    <source>
        <dbReference type="Proteomes" id="UP000197138"/>
    </source>
</evidence>
<name>A0A218XKY7_PUNGR</name>
<reference evidence="12" key="3">
    <citation type="journal article" date="2020" name="Plant Biotechnol. J.">
        <title>The pomegranate (Punica granatum L.) draft genome dissects genetic divergence between soft- and hard-seeded cultivars.</title>
        <authorList>
            <person name="Luo X."/>
            <person name="Li H."/>
            <person name="Wu Z."/>
            <person name="Yao W."/>
            <person name="Zhao P."/>
            <person name="Cao D."/>
            <person name="Yu H."/>
            <person name="Li K."/>
            <person name="Poudel K."/>
            <person name="Zhao D."/>
            <person name="Zhang F."/>
            <person name="Xia X."/>
            <person name="Chen L."/>
            <person name="Wang Q."/>
            <person name="Jing D."/>
            <person name="Cao S."/>
        </authorList>
    </citation>
    <scope>NUCLEOTIDE SEQUENCE [LARGE SCALE GENOMIC DNA]</scope>
</reference>
<dbReference type="PROSITE" id="PS50237">
    <property type="entry name" value="HECT"/>
    <property type="match status" value="1"/>
</dbReference>
<keyword evidence="12" id="KW-1185">Reference proteome</keyword>
<evidence type="ECO:0000313" key="10">
    <source>
        <dbReference type="EMBL" id="OWM85623.1"/>
    </source>
</evidence>
<evidence type="ECO:0000256" key="7">
    <source>
        <dbReference type="SAM" id="MobiDB-lite"/>
    </source>
</evidence>
<evidence type="ECO:0000256" key="2">
    <source>
        <dbReference type="ARBA" id="ARBA00004906"/>
    </source>
</evidence>
<comment type="pathway">
    <text evidence="2">Protein modification; protein ubiquitination.</text>
</comment>
<dbReference type="AlphaFoldDB" id="A0A218XKY7"/>
<evidence type="ECO:0000259" key="9">
    <source>
        <dbReference type="PROSITE" id="PS50237"/>
    </source>
</evidence>
<keyword evidence="5 6" id="KW-0833">Ubl conjugation pathway</keyword>
<dbReference type="SMART" id="SM00213">
    <property type="entry name" value="UBQ"/>
    <property type="match status" value="1"/>
</dbReference>
<evidence type="ECO:0000256" key="4">
    <source>
        <dbReference type="ARBA" id="ARBA00022679"/>
    </source>
</evidence>
<reference evidence="11" key="1">
    <citation type="journal article" date="2017" name="Plant J.">
        <title>The pomegranate (Punica granatum L.) genome and the genomics of punicalagin biosynthesis.</title>
        <authorList>
            <person name="Qin G."/>
            <person name="Xu C."/>
            <person name="Ming R."/>
            <person name="Tang H."/>
            <person name="Guyot R."/>
            <person name="Kramer E.M."/>
            <person name="Hu Y."/>
            <person name="Yi X."/>
            <person name="Qi Y."/>
            <person name="Xu X."/>
            <person name="Gao Z."/>
            <person name="Pan H."/>
            <person name="Jian J."/>
            <person name="Tian Y."/>
            <person name="Yue Z."/>
            <person name="Xu Y."/>
        </authorList>
    </citation>
    <scope>NUCLEOTIDE SEQUENCE [LARGE SCALE GENOMIC DNA]</scope>
    <source>
        <strain evidence="11">cv. Dabenzi</strain>
    </source>
</reference>
<proteinExistence type="predicted"/>
<dbReference type="InterPro" id="IPR019956">
    <property type="entry name" value="Ubiquitin_dom"/>
</dbReference>
<dbReference type="CDD" id="cd00078">
    <property type="entry name" value="HECTc"/>
    <property type="match status" value="1"/>
</dbReference>